<name>A0A1R3G0T2_9ROSI</name>
<proteinExistence type="predicted"/>
<dbReference type="InterPro" id="IPR045871">
    <property type="entry name" value="AHP1-5/YPD1"/>
</dbReference>
<dbReference type="InterPro" id="IPR036641">
    <property type="entry name" value="HPT_dom_sf"/>
</dbReference>
<comment type="function">
    <text evidence="2">Functions as a two-component phosphorelay mediators between cytokinin sensor histidine kinases and response regulators (B-type ARRs). Plays an important role in propagating cytokinin signal transduction.</text>
</comment>
<evidence type="ECO:0000313" key="4">
    <source>
        <dbReference type="Proteomes" id="UP000187203"/>
    </source>
</evidence>
<keyword evidence="4" id="KW-1185">Reference proteome</keyword>
<keyword evidence="1 2" id="KW-0902">Two-component regulatory system</keyword>
<evidence type="ECO:0000313" key="3">
    <source>
        <dbReference type="EMBL" id="OMO51702.1"/>
    </source>
</evidence>
<organism evidence="3 4">
    <name type="scientific">Corchorus olitorius</name>
    <dbReference type="NCBI Taxonomy" id="93759"/>
    <lineage>
        <taxon>Eukaryota</taxon>
        <taxon>Viridiplantae</taxon>
        <taxon>Streptophyta</taxon>
        <taxon>Embryophyta</taxon>
        <taxon>Tracheophyta</taxon>
        <taxon>Spermatophyta</taxon>
        <taxon>Magnoliopsida</taxon>
        <taxon>eudicotyledons</taxon>
        <taxon>Gunneridae</taxon>
        <taxon>Pentapetalae</taxon>
        <taxon>rosids</taxon>
        <taxon>malvids</taxon>
        <taxon>Malvales</taxon>
        <taxon>Malvaceae</taxon>
        <taxon>Grewioideae</taxon>
        <taxon>Apeibeae</taxon>
        <taxon>Corchorus</taxon>
    </lineage>
</organism>
<evidence type="ECO:0000256" key="1">
    <source>
        <dbReference type="ARBA" id="ARBA00023012"/>
    </source>
</evidence>
<dbReference type="GO" id="GO:0009927">
    <property type="term" value="F:histidine phosphotransfer kinase activity"/>
    <property type="evidence" value="ECO:0007669"/>
    <property type="project" value="UniProtKB-UniRule"/>
</dbReference>
<dbReference type="GO" id="GO:0043424">
    <property type="term" value="F:protein histidine kinase binding"/>
    <property type="evidence" value="ECO:0007669"/>
    <property type="project" value="UniProtKB-UniRule"/>
</dbReference>
<keyword evidence="2" id="KW-0932">Cytokinin signaling pathway</keyword>
<comment type="caution">
    <text evidence="3">The sequence shown here is derived from an EMBL/GenBank/DDBJ whole genome shotgun (WGS) entry which is preliminary data.</text>
</comment>
<gene>
    <name evidence="3" type="ORF">COLO4_37554</name>
</gene>
<dbReference type="OrthoDB" id="591185at2759"/>
<dbReference type="SUPFAM" id="SSF47226">
    <property type="entry name" value="Histidine-containing phosphotransfer domain, HPT domain"/>
    <property type="match status" value="1"/>
</dbReference>
<dbReference type="PANTHER" id="PTHR28242:SF63">
    <property type="entry name" value="HISTIDINE-CONTAINING PHOSPHOTRANSFER PROTEIN"/>
    <property type="match status" value="1"/>
</dbReference>
<dbReference type="Proteomes" id="UP000187203">
    <property type="component" value="Unassembled WGS sequence"/>
</dbReference>
<dbReference type="GO" id="GO:0005829">
    <property type="term" value="C:cytosol"/>
    <property type="evidence" value="ECO:0007669"/>
    <property type="project" value="UniProtKB-SubCell"/>
</dbReference>
<accession>A0A1R3G0T2</accession>
<sequence length="115" mass="12974">MAGVSREALNRQLLDLMRSMEEEGLVDHRLAMVHSLKENSGPFFFSTTLTKFCQDSTGTLRDLTVGLNQTVLNYHDLEEFSIKIRGSASSIGGCRMANACRDLWRAFQNRSSKEQ</sequence>
<dbReference type="AlphaFoldDB" id="A0A1R3G0T2"/>
<dbReference type="PANTHER" id="PTHR28242">
    <property type="entry name" value="PHOSPHORELAY INTERMEDIATE PROTEIN YPD1"/>
    <property type="match status" value="1"/>
</dbReference>
<dbReference type="Gene3D" id="1.20.120.160">
    <property type="entry name" value="HPT domain"/>
    <property type="match status" value="1"/>
</dbReference>
<dbReference type="GO" id="GO:0000160">
    <property type="term" value="P:phosphorelay signal transduction system"/>
    <property type="evidence" value="ECO:0007669"/>
    <property type="project" value="UniProtKB-UniRule"/>
</dbReference>
<comment type="subcellular location">
    <subcellularLocation>
        <location evidence="2">Cytoplasm</location>
        <location evidence="2">Cytosol</location>
    </subcellularLocation>
    <subcellularLocation>
        <location evidence="2">Nucleus</location>
    </subcellularLocation>
</comment>
<protein>
    <recommendedName>
        <fullName evidence="2">Histidine-containing phosphotransfer protein</fullName>
    </recommendedName>
</protein>
<dbReference type="GO" id="GO:0005634">
    <property type="term" value="C:nucleus"/>
    <property type="evidence" value="ECO:0007669"/>
    <property type="project" value="UniProtKB-SubCell"/>
</dbReference>
<evidence type="ECO:0000256" key="2">
    <source>
        <dbReference type="RuleBase" id="RU369004"/>
    </source>
</evidence>
<comment type="domain">
    <text evidence="2">Histidine-containing phosphotransfer domain (HPt) contains an active histidine that mediates the phosphotransfer.</text>
</comment>
<dbReference type="STRING" id="93759.A0A1R3G0T2"/>
<reference evidence="4" key="1">
    <citation type="submission" date="2013-09" db="EMBL/GenBank/DDBJ databases">
        <title>Corchorus olitorius genome sequencing.</title>
        <authorList>
            <person name="Alam M."/>
            <person name="Haque M.S."/>
            <person name="Islam M.S."/>
            <person name="Emdad E.M."/>
            <person name="Islam M.M."/>
            <person name="Ahmed B."/>
            <person name="Halim A."/>
            <person name="Hossen Q.M.M."/>
            <person name="Hossain M.Z."/>
            <person name="Ahmed R."/>
            <person name="Khan M.M."/>
            <person name="Islam R."/>
            <person name="Rashid M.M."/>
            <person name="Khan S.A."/>
            <person name="Rahman M.S."/>
            <person name="Alam M."/>
            <person name="Yahiya A.S."/>
            <person name="Khan M.S."/>
            <person name="Azam M.S."/>
            <person name="Haque T."/>
            <person name="Lashkar M.Z.H."/>
            <person name="Akhand A.I."/>
            <person name="Morshed G."/>
            <person name="Roy S."/>
            <person name="Uddin K.S."/>
            <person name="Rabeya T."/>
            <person name="Hossain A.S."/>
            <person name="Chowdhury A."/>
            <person name="Snigdha A.R."/>
            <person name="Mortoza M.S."/>
            <person name="Matin S.A."/>
            <person name="Hoque S.M.E."/>
            <person name="Islam M.K."/>
            <person name="Roy D.K."/>
            <person name="Haider R."/>
            <person name="Moosa M.M."/>
            <person name="Elias S.M."/>
            <person name="Hasan A.M."/>
            <person name="Jahan S."/>
            <person name="Shafiuddin M."/>
            <person name="Mahmood N."/>
            <person name="Shommy N.S."/>
        </authorList>
    </citation>
    <scope>NUCLEOTIDE SEQUENCE [LARGE SCALE GENOMIC DNA]</scope>
    <source>
        <strain evidence="4">cv. O-4</strain>
    </source>
</reference>
<dbReference type="GO" id="GO:0009736">
    <property type="term" value="P:cytokinin-activated signaling pathway"/>
    <property type="evidence" value="ECO:0007669"/>
    <property type="project" value="UniProtKB-KW"/>
</dbReference>
<dbReference type="EMBL" id="AWUE01024074">
    <property type="protein sequence ID" value="OMO51702.1"/>
    <property type="molecule type" value="Genomic_DNA"/>
</dbReference>